<dbReference type="SMR" id="A1RT02"/>
<dbReference type="Pfam" id="PF01112">
    <property type="entry name" value="Asparaginase_2"/>
    <property type="match status" value="1"/>
</dbReference>
<feature type="active site" description="Nucleophile" evidence="8">
    <location>
        <position position="169"/>
    </location>
</feature>
<protein>
    <recommendedName>
        <fullName evidence="6">Plant-type L-asparaginase</fullName>
        <ecNumber evidence="1">3.5.1.1</ecNumber>
    </recommendedName>
    <alternativeName>
        <fullName evidence="5">L-asparagine amidohydrolase</fullName>
    </alternativeName>
</protein>
<evidence type="ECO:0000256" key="3">
    <source>
        <dbReference type="ARBA" id="ARBA00022801"/>
    </source>
</evidence>
<name>A1RT02_PYRIL</name>
<evidence type="ECO:0000256" key="10">
    <source>
        <dbReference type="PIRSR" id="PIRSR600246-3"/>
    </source>
</evidence>
<keyword evidence="12" id="KW-1185">Reference proteome</keyword>
<proteinExistence type="predicted"/>
<keyword evidence="4" id="KW-0068">Autocatalytic cleavage</keyword>
<evidence type="ECO:0000256" key="7">
    <source>
        <dbReference type="ARBA" id="ARBA00049366"/>
    </source>
</evidence>
<dbReference type="Gene3D" id="3.60.20.30">
    <property type="entry name" value="(Glycosyl)asparaginase"/>
    <property type="match status" value="1"/>
</dbReference>
<keyword evidence="2" id="KW-0645">Protease</keyword>
<organism evidence="11 12">
    <name type="scientific">Pyrobaculum islandicum (strain DSM 4184 / JCM 9189 / GEO3)</name>
    <dbReference type="NCBI Taxonomy" id="384616"/>
    <lineage>
        <taxon>Archaea</taxon>
        <taxon>Thermoproteota</taxon>
        <taxon>Thermoprotei</taxon>
        <taxon>Thermoproteales</taxon>
        <taxon>Thermoproteaceae</taxon>
        <taxon>Pyrobaculum</taxon>
    </lineage>
</organism>
<accession>A1RT02</accession>
<dbReference type="RefSeq" id="WP_011762659.1">
    <property type="nucleotide sequence ID" value="NC_008701.1"/>
</dbReference>
<dbReference type="GO" id="GO:0006508">
    <property type="term" value="P:proteolysis"/>
    <property type="evidence" value="ECO:0007669"/>
    <property type="project" value="UniProtKB-KW"/>
</dbReference>
<reference evidence="11" key="1">
    <citation type="submission" date="2006-12" db="EMBL/GenBank/DDBJ databases">
        <title>Complete sequence of Pyrobaculum islandicum DSM 4184.</title>
        <authorList>
            <person name="Copeland A."/>
            <person name="Lucas S."/>
            <person name="Lapidus A."/>
            <person name="Barry K."/>
            <person name="Detter J.C."/>
            <person name="Glavina del Rio T."/>
            <person name="Dalin E."/>
            <person name="Tice H."/>
            <person name="Pitluck S."/>
            <person name="Meincke L."/>
            <person name="Brettin T."/>
            <person name="Bruce D."/>
            <person name="Han C."/>
            <person name="Tapia R."/>
            <person name="Gilna P."/>
            <person name="Schmutz J."/>
            <person name="Larimer F."/>
            <person name="Land M."/>
            <person name="Hauser L."/>
            <person name="Kyrpides N."/>
            <person name="Mikhailova N."/>
            <person name="Cozen A.E."/>
            <person name="Fitz-Gibbon S.T."/>
            <person name="House C.H."/>
            <person name="Saltikov C."/>
            <person name="Lowe T."/>
            <person name="Richardson P."/>
        </authorList>
    </citation>
    <scope>NUCLEOTIDE SEQUENCE [LARGE SCALE GENOMIC DNA]</scope>
    <source>
        <strain evidence="11">DSM 4184</strain>
    </source>
</reference>
<evidence type="ECO:0000313" key="11">
    <source>
        <dbReference type="EMBL" id="ABL88084.1"/>
    </source>
</evidence>
<dbReference type="Proteomes" id="UP000002595">
    <property type="component" value="Chromosome"/>
</dbReference>
<dbReference type="SUPFAM" id="SSF56235">
    <property type="entry name" value="N-terminal nucleophile aminohydrolases (Ntn hydrolases)"/>
    <property type="match status" value="1"/>
</dbReference>
<dbReference type="AlphaFoldDB" id="A1RT02"/>
<dbReference type="GeneID" id="4616702"/>
<dbReference type="CDD" id="cd14950">
    <property type="entry name" value="Asparaginase_2_like_2"/>
    <property type="match status" value="1"/>
</dbReference>
<dbReference type="OrthoDB" id="18230at2157"/>
<dbReference type="EC" id="3.5.1.1" evidence="1"/>
<feature type="site" description="Cleavage; by autolysis" evidence="10">
    <location>
        <begin position="168"/>
        <end position="169"/>
    </location>
</feature>
<sequence>MIVAVHGGAGLWKIGEDEKERVKKTLRGAIEEGILAAQRGSALDAVIVSVEYMESSGVFNAGYGAAYAIDGGIYLDAGVMDGKTKRAGAVAAVEGVKSAVRLARYVMELTDHIILAGEGARLLAARVGLLEARHKFYTEEKNKRFLEVINEARQGRWPYKKVLSLLGDTVGAVALDRDGNLAAATSTGGVWLKWPGRVGDSPIPGAGYWAENGVGAFSATGIGEVIIMSHLCLRARDELIKTGDITKAVENVVKQTTEIYGSGTVGIIGIDARGNPAYAYNTRAMARGWGKPGEIYVDL</sequence>
<keyword evidence="3 11" id="KW-0378">Hydrolase</keyword>
<dbReference type="GO" id="GO:0004067">
    <property type="term" value="F:asparaginase activity"/>
    <property type="evidence" value="ECO:0007669"/>
    <property type="project" value="UniProtKB-EC"/>
</dbReference>
<evidence type="ECO:0000256" key="4">
    <source>
        <dbReference type="ARBA" id="ARBA00022813"/>
    </source>
</evidence>
<evidence type="ECO:0000256" key="2">
    <source>
        <dbReference type="ARBA" id="ARBA00022670"/>
    </source>
</evidence>
<evidence type="ECO:0000256" key="9">
    <source>
        <dbReference type="PIRSR" id="PIRSR600246-2"/>
    </source>
</evidence>
<dbReference type="KEGG" id="pis:Pisl_0908"/>
<evidence type="ECO:0000256" key="1">
    <source>
        <dbReference type="ARBA" id="ARBA00012920"/>
    </source>
</evidence>
<dbReference type="STRING" id="384616.Pisl_0908"/>
<evidence type="ECO:0000256" key="8">
    <source>
        <dbReference type="PIRSR" id="PIRSR600246-1"/>
    </source>
</evidence>
<dbReference type="GO" id="GO:0008233">
    <property type="term" value="F:peptidase activity"/>
    <property type="evidence" value="ECO:0007669"/>
    <property type="project" value="UniProtKB-KW"/>
</dbReference>
<feature type="binding site" evidence="9">
    <location>
        <begin position="197"/>
        <end position="200"/>
    </location>
    <ligand>
        <name>substrate</name>
    </ligand>
</feature>
<evidence type="ECO:0000256" key="6">
    <source>
        <dbReference type="ARBA" id="ARBA00044776"/>
    </source>
</evidence>
<dbReference type="HOGENOM" id="CLU_021603_1_2_2"/>
<evidence type="ECO:0000256" key="5">
    <source>
        <dbReference type="ARBA" id="ARBA00030414"/>
    </source>
</evidence>
<feature type="binding site" evidence="9">
    <location>
        <begin position="220"/>
        <end position="223"/>
    </location>
    <ligand>
        <name>substrate</name>
    </ligand>
</feature>
<comment type="catalytic activity">
    <reaction evidence="7">
        <text>L-asparagine + H2O = L-aspartate + NH4(+)</text>
        <dbReference type="Rhea" id="RHEA:21016"/>
        <dbReference type="ChEBI" id="CHEBI:15377"/>
        <dbReference type="ChEBI" id="CHEBI:28938"/>
        <dbReference type="ChEBI" id="CHEBI:29991"/>
        <dbReference type="ChEBI" id="CHEBI:58048"/>
        <dbReference type="EC" id="3.5.1.1"/>
    </reaction>
</comment>
<dbReference type="PANTHER" id="PTHR10188">
    <property type="entry name" value="L-ASPARAGINASE"/>
    <property type="match status" value="1"/>
</dbReference>
<dbReference type="InterPro" id="IPR029055">
    <property type="entry name" value="Ntn_hydrolases_N"/>
</dbReference>
<dbReference type="EMBL" id="CP000504">
    <property type="protein sequence ID" value="ABL88084.1"/>
    <property type="molecule type" value="Genomic_DNA"/>
</dbReference>
<gene>
    <name evidence="11" type="ordered locus">Pisl_0908</name>
</gene>
<evidence type="ECO:0000313" key="12">
    <source>
        <dbReference type="Proteomes" id="UP000002595"/>
    </source>
</evidence>
<dbReference type="InterPro" id="IPR000246">
    <property type="entry name" value="Peptidase_T2"/>
</dbReference>
<dbReference type="PANTHER" id="PTHR10188:SF6">
    <property type="entry name" value="N(4)-(BETA-N-ACETYLGLUCOSAMINYL)-L-ASPARAGINASE"/>
    <property type="match status" value="1"/>
</dbReference>
<dbReference type="FunFam" id="3.60.20.30:FF:000001">
    <property type="entry name" value="Isoaspartyl peptidase/L-asparaginase"/>
    <property type="match status" value="1"/>
</dbReference>
<dbReference type="GO" id="GO:0005737">
    <property type="term" value="C:cytoplasm"/>
    <property type="evidence" value="ECO:0007669"/>
    <property type="project" value="TreeGrafter"/>
</dbReference>
<dbReference type="eggNOG" id="arCOG04779">
    <property type="taxonomic scope" value="Archaea"/>
</dbReference>